<dbReference type="EMBL" id="FWYD01000034">
    <property type="protein sequence ID" value="SMD11037.1"/>
    <property type="molecule type" value="Genomic_DNA"/>
</dbReference>
<reference evidence="1 2" key="1">
    <citation type="submission" date="2017-04" db="EMBL/GenBank/DDBJ databases">
        <authorList>
            <person name="Afonso C.L."/>
            <person name="Miller P.J."/>
            <person name="Scott M.A."/>
            <person name="Spackman E."/>
            <person name="Goraichik I."/>
            <person name="Dimitrov K.M."/>
            <person name="Suarez D.L."/>
            <person name="Swayne D.E."/>
        </authorList>
    </citation>
    <scope>NUCLEOTIDE SEQUENCE [LARGE SCALE GENOMIC DNA]</scope>
    <source>
        <strain evidence="1 2">CGMCC 1.12644</strain>
    </source>
</reference>
<organism evidence="1 2">
    <name type="scientific">Primorskyibacter flagellatus</name>
    <dbReference type="NCBI Taxonomy" id="1387277"/>
    <lineage>
        <taxon>Bacteria</taxon>
        <taxon>Pseudomonadati</taxon>
        <taxon>Pseudomonadota</taxon>
        <taxon>Alphaproteobacteria</taxon>
        <taxon>Rhodobacterales</taxon>
        <taxon>Roseobacteraceae</taxon>
        <taxon>Primorskyibacter</taxon>
    </lineage>
</organism>
<dbReference type="AlphaFoldDB" id="A0A1W2EMT5"/>
<dbReference type="OrthoDB" id="7847029at2"/>
<evidence type="ECO:0000313" key="2">
    <source>
        <dbReference type="Proteomes" id="UP000192330"/>
    </source>
</evidence>
<dbReference type="Proteomes" id="UP000192330">
    <property type="component" value="Unassembled WGS sequence"/>
</dbReference>
<evidence type="ECO:0000313" key="1">
    <source>
        <dbReference type="EMBL" id="SMD11037.1"/>
    </source>
</evidence>
<keyword evidence="2" id="KW-1185">Reference proteome</keyword>
<dbReference type="RefSeq" id="WP_084355048.1">
    <property type="nucleotide sequence ID" value="NZ_FWYD01000034.1"/>
</dbReference>
<proteinExistence type="predicted"/>
<name>A0A1W2EMT5_9RHOB</name>
<protein>
    <submittedName>
        <fullName evidence="1">Uncharacterized protein</fullName>
    </submittedName>
</protein>
<gene>
    <name evidence="1" type="ORF">SAMN06295998_1345</name>
</gene>
<sequence>MKYYNQLTLEDLLAKTLLELDFLHEEVDRNVAGLQATGLNTLLRALVDLRQDGPLSSTAAEAIRLVHNILDASIAGETLGHRNAFDGTNDPDLGAIGRVTVVPILSHSGECLRVIRTHFRKILAMRDLLAARIDAEAQIARCRAA</sequence>
<accession>A0A1W2EMT5</accession>